<comment type="caution">
    <text evidence="2">The sequence shown here is derived from an EMBL/GenBank/DDBJ whole genome shotgun (WGS) entry which is preliminary data.</text>
</comment>
<protein>
    <recommendedName>
        <fullName evidence="4">Retrotransposon gag domain-containing protein</fullName>
    </recommendedName>
</protein>
<name>A0A371GPL7_MUCPR</name>
<reference evidence="2" key="1">
    <citation type="submission" date="2018-05" db="EMBL/GenBank/DDBJ databases">
        <title>Draft genome of Mucuna pruriens seed.</title>
        <authorList>
            <person name="Nnadi N.E."/>
            <person name="Vos R."/>
            <person name="Hasami M.H."/>
            <person name="Devisetty U.K."/>
            <person name="Aguiy J.C."/>
        </authorList>
    </citation>
    <scope>NUCLEOTIDE SEQUENCE [LARGE SCALE GENOMIC DNA]</scope>
    <source>
        <strain evidence="2">JCA_2017</strain>
    </source>
</reference>
<proteinExistence type="predicted"/>
<gene>
    <name evidence="2" type="ORF">CR513_25412</name>
</gene>
<evidence type="ECO:0000256" key="1">
    <source>
        <dbReference type="SAM" id="MobiDB-lite"/>
    </source>
</evidence>
<evidence type="ECO:0000313" key="3">
    <source>
        <dbReference type="Proteomes" id="UP000257109"/>
    </source>
</evidence>
<dbReference type="Proteomes" id="UP000257109">
    <property type="component" value="Unassembled WGS sequence"/>
</dbReference>
<keyword evidence="3" id="KW-1185">Reference proteome</keyword>
<feature type="region of interest" description="Disordered" evidence="1">
    <location>
        <begin position="53"/>
        <end position="75"/>
    </location>
</feature>
<evidence type="ECO:0000313" key="2">
    <source>
        <dbReference type="EMBL" id="RDX92446.1"/>
    </source>
</evidence>
<dbReference type="EMBL" id="QJKJ01004871">
    <property type="protein sequence ID" value="RDX92446.1"/>
    <property type="molecule type" value="Genomic_DNA"/>
</dbReference>
<dbReference type="OrthoDB" id="1422241at2759"/>
<sequence length="177" mass="19838">MLLFNSRLNLIAVELKDKNTNNTFQVNEHHLKEFHEMPISTMGEVESISLEYSSNSNSSNSISSSGNSSLVTNTSNSVEYSSTNNFAKPKPMENNDQTLKELATPNVYPQLEPAQSYKLKSGLIHLLPKFHSLVGEDPHKHLKEFHVVCSKMTPHGIPEDYIKMKSFPFSLDGVAKD</sequence>
<feature type="non-terminal residue" evidence="2">
    <location>
        <position position="1"/>
    </location>
</feature>
<dbReference type="AlphaFoldDB" id="A0A371GPL7"/>
<organism evidence="2 3">
    <name type="scientific">Mucuna pruriens</name>
    <name type="common">Velvet bean</name>
    <name type="synonym">Dolichos pruriens</name>
    <dbReference type="NCBI Taxonomy" id="157652"/>
    <lineage>
        <taxon>Eukaryota</taxon>
        <taxon>Viridiplantae</taxon>
        <taxon>Streptophyta</taxon>
        <taxon>Embryophyta</taxon>
        <taxon>Tracheophyta</taxon>
        <taxon>Spermatophyta</taxon>
        <taxon>Magnoliopsida</taxon>
        <taxon>eudicotyledons</taxon>
        <taxon>Gunneridae</taxon>
        <taxon>Pentapetalae</taxon>
        <taxon>rosids</taxon>
        <taxon>fabids</taxon>
        <taxon>Fabales</taxon>
        <taxon>Fabaceae</taxon>
        <taxon>Papilionoideae</taxon>
        <taxon>50 kb inversion clade</taxon>
        <taxon>NPAAA clade</taxon>
        <taxon>indigoferoid/millettioid clade</taxon>
        <taxon>Phaseoleae</taxon>
        <taxon>Mucuna</taxon>
    </lineage>
</organism>
<accession>A0A371GPL7</accession>
<evidence type="ECO:0008006" key="4">
    <source>
        <dbReference type="Google" id="ProtNLM"/>
    </source>
</evidence>